<dbReference type="RefSeq" id="WP_197715442.1">
    <property type="nucleotide sequence ID" value="NZ_AP018823.1"/>
</dbReference>
<accession>A0A3G9GQ06</accession>
<reference evidence="1 2" key="2">
    <citation type="journal article" date="2017" name="Genome Announc.">
        <title>Draft genome sequence of Aquitalea magnusonii strain H3, a plant growth-promoting bacterium of duckweed Lemna minor.</title>
        <authorList>
            <person name="Ishizawa H."/>
            <person name="Kuroda M."/>
            <person name="Ike M."/>
        </authorList>
    </citation>
    <scope>NUCLEOTIDE SEQUENCE [LARGE SCALE GENOMIC DNA]</scope>
    <source>
        <strain evidence="1 2">H3</strain>
    </source>
</reference>
<evidence type="ECO:0000313" key="1">
    <source>
        <dbReference type="EMBL" id="BBF87077.1"/>
    </source>
</evidence>
<protein>
    <submittedName>
        <fullName evidence="1">Citrate-proton symporter</fullName>
    </submittedName>
</protein>
<dbReference type="Proteomes" id="UP000198290">
    <property type="component" value="Chromosome"/>
</dbReference>
<proteinExistence type="predicted"/>
<sequence length="46" mass="5085">MSTAKPISLTRIVVATSIGNALEWFDIAIYGFFRRVCCISFFPGGK</sequence>
<keyword evidence="2" id="KW-1185">Reference proteome</keyword>
<dbReference type="EMBL" id="AP018823">
    <property type="protein sequence ID" value="BBF87077.1"/>
    <property type="molecule type" value="Genomic_DNA"/>
</dbReference>
<name>A0A3G9GQ06_9NEIS</name>
<dbReference type="KEGG" id="amah:DLM_3489"/>
<reference evidence="2" key="3">
    <citation type="journal article" date="2017" name="Plant Physiol. Biochem.">
        <title>Differential oxidative and antioxidative response of duckweed Lemna minor toward plant growth promoting/inhibiting bacteria.</title>
        <authorList>
            <person name="Ishizawa H."/>
            <person name="Kuroda M."/>
            <person name="Morikawa M."/>
            <person name="Ike M."/>
        </authorList>
    </citation>
    <scope>NUCLEOTIDE SEQUENCE [LARGE SCALE GENOMIC DNA]</scope>
    <source>
        <strain evidence="2">H3</strain>
    </source>
</reference>
<dbReference type="AlphaFoldDB" id="A0A3G9GQ06"/>
<organism evidence="1 2">
    <name type="scientific">Aquitalea magnusonii</name>
    <dbReference type="NCBI Taxonomy" id="332411"/>
    <lineage>
        <taxon>Bacteria</taxon>
        <taxon>Pseudomonadati</taxon>
        <taxon>Pseudomonadota</taxon>
        <taxon>Betaproteobacteria</taxon>
        <taxon>Neisseriales</taxon>
        <taxon>Chromobacteriaceae</taxon>
        <taxon>Aquitalea</taxon>
    </lineage>
</organism>
<evidence type="ECO:0000313" key="2">
    <source>
        <dbReference type="Proteomes" id="UP000198290"/>
    </source>
</evidence>
<gene>
    <name evidence="1" type="ORF">DLM_3489</name>
</gene>
<reference evidence="2" key="1">
    <citation type="journal article" date="2017" name="Biotechnol. Biofuels">
        <title>Evaluation of environmental bacterial communities as a factor affecting the growth of duckweed Lemna minor.</title>
        <authorList>
            <person name="Ishizawa H."/>
            <person name="Kuroda M."/>
            <person name="Morikawa M."/>
            <person name="Ike M."/>
        </authorList>
    </citation>
    <scope>NUCLEOTIDE SEQUENCE [LARGE SCALE GENOMIC DNA]</scope>
    <source>
        <strain evidence="2">H3</strain>
    </source>
</reference>